<keyword evidence="7" id="KW-0175">Coiled coil</keyword>
<dbReference type="PANTHER" id="PTHR47161">
    <property type="entry name" value="LYMPHOID-SPECIFIC HELICASE"/>
    <property type="match status" value="1"/>
</dbReference>
<dbReference type="OMA" id="IAFIANM"/>
<keyword evidence="11" id="KW-1185">Reference proteome</keyword>
<dbReference type="STRING" id="407821.A0A087UWH7"/>
<gene>
    <name evidence="10" type="ORF">X975_17535</name>
</gene>
<protein>
    <submittedName>
        <fullName evidence="10">Lymphoid-specific helicase</fullName>
    </submittedName>
</protein>
<evidence type="ECO:0000256" key="3">
    <source>
        <dbReference type="ARBA" id="ARBA00022741"/>
    </source>
</evidence>
<dbReference type="InterPro" id="IPR000330">
    <property type="entry name" value="SNF2_N"/>
</dbReference>
<dbReference type="PROSITE" id="PS51192">
    <property type="entry name" value="HELICASE_ATP_BIND_1"/>
    <property type="match status" value="1"/>
</dbReference>
<dbReference type="GO" id="GO:0003682">
    <property type="term" value="F:chromatin binding"/>
    <property type="evidence" value="ECO:0007669"/>
    <property type="project" value="TreeGrafter"/>
</dbReference>
<dbReference type="SUPFAM" id="SSF52540">
    <property type="entry name" value="P-loop containing nucleoside triphosphate hydrolases"/>
    <property type="match status" value="1"/>
</dbReference>
<evidence type="ECO:0000256" key="7">
    <source>
        <dbReference type="ARBA" id="ARBA00023054"/>
    </source>
</evidence>
<evidence type="ECO:0000256" key="2">
    <source>
        <dbReference type="ARBA" id="ARBA00007025"/>
    </source>
</evidence>
<dbReference type="InterPro" id="IPR014001">
    <property type="entry name" value="Helicase_ATP-bd"/>
</dbReference>
<dbReference type="GO" id="GO:0016787">
    <property type="term" value="F:hydrolase activity"/>
    <property type="evidence" value="ECO:0007669"/>
    <property type="project" value="UniProtKB-KW"/>
</dbReference>
<dbReference type="GO" id="GO:0005721">
    <property type="term" value="C:pericentric heterochromatin"/>
    <property type="evidence" value="ECO:0007669"/>
    <property type="project" value="TreeGrafter"/>
</dbReference>
<dbReference type="InterPro" id="IPR038718">
    <property type="entry name" value="SNF2-like_sf"/>
</dbReference>
<dbReference type="OrthoDB" id="448448at2759"/>
<reference evidence="10 11" key="1">
    <citation type="submission" date="2013-11" db="EMBL/GenBank/DDBJ databases">
        <title>Genome sequencing of Stegodyphus mimosarum.</title>
        <authorList>
            <person name="Bechsgaard J."/>
        </authorList>
    </citation>
    <scope>NUCLEOTIDE SEQUENCE [LARGE SCALE GENOMIC DNA]</scope>
</reference>
<evidence type="ECO:0000313" key="11">
    <source>
        <dbReference type="Proteomes" id="UP000054359"/>
    </source>
</evidence>
<evidence type="ECO:0000259" key="9">
    <source>
        <dbReference type="PROSITE" id="PS51192"/>
    </source>
</evidence>
<keyword evidence="6" id="KW-0067">ATP-binding</keyword>
<comment type="subcellular location">
    <subcellularLocation>
        <location evidence="1">Nucleus</location>
    </subcellularLocation>
</comment>
<accession>A0A087UWH7</accession>
<evidence type="ECO:0000256" key="5">
    <source>
        <dbReference type="ARBA" id="ARBA00022806"/>
    </source>
</evidence>
<dbReference type="PANTHER" id="PTHR47161:SF1">
    <property type="entry name" value="LYMPHOID-SPECIFIC HELICASE"/>
    <property type="match status" value="1"/>
</dbReference>
<feature type="domain" description="Helicase ATP-binding" evidence="9">
    <location>
        <begin position="205"/>
        <end position="375"/>
    </location>
</feature>
<evidence type="ECO:0000256" key="4">
    <source>
        <dbReference type="ARBA" id="ARBA00022801"/>
    </source>
</evidence>
<sequence length="498" mass="57472">MNQNHVSKVMPKQAAESNIGGIINNMLEQEHQSAEECAGVVITDEMIQEEINLENQVIAEEKRLQEKILDDEKKRNEEQCFKRLHLLLSKSSIYAKFMAEKLQKHEQAEKKKEIKEQRKLKSLNDDKRLNDISLKRSKTAKGGNKKIKCNMIDIYKKENMASMEFQECNDKNQKASADYTNYEHPKLFSGGTMRGYQIEGYEWLITLFENGVNGILADEMGLGKTIQCIAFIANMIEKGLDGPFLICGPLSTLPNWVSEFKRFTPDIPVILYHGQKADRKILRENIFKRVKCSGVMCHPVVITSFQIALIDCSKLRSIRWKLLAVDEAHRIKNFQCKLVMALKRFNCVHRLLLTGTPLQNDLSELWSLLNFILPEIFDDLNVFRSWFDISRLKSNGATAEIVAQEKEKQIVSTIHEILNPFLLRRTKADVQLQLPPKKEVIVPSPLSRLQQKYYADVLNKKIQKSLEKNEFTEVGQKRIRKSINYCELVSDDDFSDTQ</sequence>
<dbReference type="GO" id="GO:0006346">
    <property type="term" value="P:DNA methylation-dependent constitutive heterochromatin formation"/>
    <property type="evidence" value="ECO:0007669"/>
    <property type="project" value="TreeGrafter"/>
</dbReference>
<dbReference type="InterPro" id="IPR027417">
    <property type="entry name" value="P-loop_NTPase"/>
</dbReference>
<evidence type="ECO:0000313" key="10">
    <source>
        <dbReference type="EMBL" id="KFM81716.1"/>
    </source>
</evidence>
<comment type="similarity">
    <text evidence="2">Belongs to the SNF2/RAD54 helicase family.</text>
</comment>
<dbReference type="GO" id="GO:0004386">
    <property type="term" value="F:helicase activity"/>
    <property type="evidence" value="ECO:0007669"/>
    <property type="project" value="UniProtKB-KW"/>
</dbReference>
<proteinExistence type="inferred from homology"/>
<dbReference type="Gene3D" id="3.40.50.10810">
    <property type="entry name" value="Tandem AAA-ATPase domain"/>
    <property type="match status" value="1"/>
</dbReference>
<dbReference type="Gene3D" id="3.40.50.300">
    <property type="entry name" value="P-loop containing nucleotide triphosphate hydrolases"/>
    <property type="match status" value="1"/>
</dbReference>
<evidence type="ECO:0000256" key="8">
    <source>
        <dbReference type="ARBA" id="ARBA00023242"/>
    </source>
</evidence>
<feature type="non-terminal residue" evidence="10">
    <location>
        <position position="498"/>
    </location>
</feature>
<dbReference type="Proteomes" id="UP000054359">
    <property type="component" value="Unassembled WGS sequence"/>
</dbReference>
<evidence type="ECO:0000256" key="6">
    <source>
        <dbReference type="ARBA" id="ARBA00022840"/>
    </source>
</evidence>
<dbReference type="SMART" id="SM00487">
    <property type="entry name" value="DEXDc"/>
    <property type="match status" value="1"/>
</dbReference>
<keyword evidence="4" id="KW-0378">Hydrolase</keyword>
<dbReference type="AlphaFoldDB" id="A0A087UWH7"/>
<name>A0A087UWH7_STEMI</name>
<organism evidence="10 11">
    <name type="scientific">Stegodyphus mimosarum</name>
    <name type="common">African social velvet spider</name>
    <dbReference type="NCBI Taxonomy" id="407821"/>
    <lineage>
        <taxon>Eukaryota</taxon>
        <taxon>Metazoa</taxon>
        <taxon>Ecdysozoa</taxon>
        <taxon>Arthropoda</taxon>
        <taxon>Chelicerata</taxon>
        <taxon>Arachnida</taxon>
        <taxon>Araneae</taxon>
        <taxon>Araneomorphae</taxon>
        <taxon>Entelegynae</taxon>
        <taxon>Eresoidea</taxon>
        <taxon>Eresidae</taxon>
        <taxon>Stegodyphus</taxon>
    </lineage>
</organism>
<dbReference type="GO" id="GO:0031508">
    <property type="term" value="P:pericentric heterochromatin formation"/>
    <property type="evidence" value="ECO:0007669"/>
    <property type="project" value="TreeGrafter"/>
</dbReference>
<dbReference type="Pfam" id="PF00176">
    <property type="entry name" value="SNF2-rel_dom"/>
    <property type="match status" value="1"/>
</dbReference>
<dbReference type="GO" id="GO:0005634">
    <property type="term" value="C:nucleus"/>
    <property type="evidence" value="ECO:0007669"/>
    <property type="project" value="UniProtKB-SubCell"/>
</dbReference>
<dbReference type="EMBL" id="KK121997">
    <property type="protein sequence ID" value="KFM81716.1"/>
    <property type="molecule type" value="Genomic_DNA"/>
</dbReference>
<evidence type="ECO:0000256" key="1">
    <source>
        <dbReference type="ARBA" id="ARBA00004123"/>
    </source>
</evidence>
<keyword evidence="8" id="KW-0539">Nucleus</keyword>
<keyword evidence="5 10" id="KW-0347">Helicase</keyword>
<dbReference type="GO" id="GO:0044027">
    <property type="term" value="P:negative regulation of gene expression via chromosomal CpG island methylation"/>
    <property type="evidence" value="ECO:0007669"/>
    <property type="project" value="TreeGrafter"/>
</dbReference>
<dbReference type="GO" id="GO:0005524">
    <property type="term" value="F:ATP binding"/>
    <property type="evidence" value="ECO:0007669"/>
    <property type="project" value="UniProtKB-KW"/>
</dbReference>
<keyword evidence="3" id="KW-0547">Nucleotide-binding</keyword>
<dbReference type="FunFam" id="3.40.50.10810:FF:000015">
    <property type="entry name" value="lymphoid-specific helicase isoform X1"/>
    <property type="match status" value="1"/>
</dbReference>